<keyword evidence="3" id="KW-1185">Reference proteome</keyword>
<proteinExistence type="predicted"/>
<dbReference type="Proteomes" id="UP000499080">
    <property type="component" value="Unassembled WGS sequence"/>
</dbReference>
<dbReference type="AlphaFoldDB" id="A0A4Y2BWA3"/>
<protein>
    <submittedName>
        <fullName evidence="2">Uncharacterized protein</fullName>
    </submittedName>
</protein>
<sequence length="97" mass="11013">MFPLPTMGIKIPKKKKKERNSLMAPRARSKTRLIDQTATQQGLTVCPRYPLNRNGCGHRDTGMHSVRTTRERNSLMTSRFRSKTIETAVQQGLTVCP</sequence>
<evidence type="ECO:0000313" key="3">
    <source>
        <dbReference type="Proteomes" id="UP000499080"/>
    </source>
</evidence>
<comment type="caution">
    <text evidence="2">The sequence shown here is derived from an EMBL/GenBank/DDBJ whole genome shotgun (WGS) entry which is preliminary data.</text>
</comment>
<name>A0A4Y2BWA3_ARAVE</name>
<feature type="region of interest" description="Disordered" evidence="1">
    <location>
        <begin position="1"/>
        <end position="31"/>
    </location>
</feature>
<gene>
    <name evidence="2" type="ORF">AVEN_118764_1</name>
</gene>
<evidence type="ECO:0000256" key="1">
    <source>
        <dbReference type="SAM" id="MobiDB-lite"/>
    </source>
</evidence>
<evidence type="ECO:0000313" key="2">
    <source>
        <dbReference type="EMBL" id="GBL96223.1"/>
    </source>
</evidence>
<organism evidence="2 3">
    <name type="scientific">Araneus ventricosus</name>
    <name type="common">Orbweaver spider</name>
    <name type="synonym">Epeira ventricosa</name>
    <dbReference type="NCBI Taxonomy" id="182803"/>
    <lineage>
        <taxon>Eukaryota</taxon>
        <taxon>Metazoa</taxon>
        <taxon>Ecdysozoa</taxon>
        <taxon>Arthropoda</taxon>
        <taxon>Chelicerata</taxon>
        <taxon>Arachnida</taxon>
        <taxon>Araneae</taxon>
        <taxon>Araneomorphae</taxon>
        <taxon>Entelegynae</taxon>
        <taxon>Araneoidea</taxon>
        <taxon>Araneidae</taxon>
        <taxon>Araneus</taxon>
    </lineage>
</organism>
<reference evidence="2 3" key="1">
    <citation type="journal article" date="2019" name="Sci. Rep.">
        <title>Orb-weaving spider Araneus ventricosus genome elucidates the spidroin gene catalogue.</title>
        <authorList>
            <person name="Kono N."/>
            <person name="Nakamura H."/>
            <person name="Ohtoshi R."/>
            <person name="Moran D.A.P."/>
            <person name="Shinohara A."/>
            <person name="Yoshida Y."/>
            <person name="Fujiwara M."/>
            <person name="Mori M."/>
            <person name="Tomita M."/>
            <person name="Arakawa K."/>
        </authorList>
    </citation>
    <scope>NUCLEOTIDE SEQUENCE [LARGE SCALE GENOMIC DNA]</scope>
</reference>
<accession>A0A4Y2BWA3</accession>
<dbReference type="EMBL" id="BGPR01000118">
    <property type="protein sequence ID" value="GBL96223.1"/>
    <property type="molecule type" value="Genomic_DNA"/>
</dbReference>